<feature type="chain" id="PRO_5008058212" description="Secreted protein" evidence="2">
    <location>
        <begin position="21"/>
        <end position="133"/>
    </location>
</feature>
<keyword evidence="4" id="KW-1185">Reference proteome</keyword>
<dbReference type="EMBL" id="KV441552">
    <property type="protein sequence ID" value="OAG06319.1"/>
    <property type="molecule type" value="Genomic_DNA"/>
</dbReference>
<dbReference type="GeneID" id="28770818"/>
<organism evidence="3 4">
    <name type="scientific">Paraphaeosphaeria sporulosa</name>
    <dbReference type="NCBI Taxonomy" id="1460663"/>
    <lineage>
        <taxon>Eukaryota</taxon>
        <taxon>Fungi</taxon>
        <taxon>Dikarya</taxon>
        <taxon>Ascomycota</taxon>
        <taxon>Pezizomycotina</taxon>
        <taxon>Dothideomycetes</taxon>
        <taxon>Pleosporomycetidae</taxon>
        <taxon>Pleosporales</taxon>
        <taxon>Massarineae</taxon>
        <taxon>Didymosphaeriaceae</taxon>
        <taxon>Paraphaeosphaeria</taxon>
    </lineage>
</organism>
<feature type="region of interest" description="Disordered" evidence="1">
    <location>
        <begin position="104"/>
        <end position="133"/>
    </location>
</feature>
<name>A0A177CHJ1_9PLEO</name>
<dbReference type="AlphaFoldDB" id="A0A177CHJ1"/>
<dbReference type="RefSeq" id="XP_018036684.1">
    <property type="nucleotide sequence ID" value="XM_018187332.1"/>
</dbReference>
<evidence type="ECO:0000256" key="1">
    <source>
        <dbReference type="SAM" id="MobiDB-lite"/>
    </source>
</evidence>
<dbReference type="Proteomes" id="UP000077069">
    <property type="component" value="Unassembled WGS sequence"/>
</dbReference>
<proteinExistence type="predicted"/>
<evidence type="ECO:0000313" key="4">
    <source>
        <dbReference type="Proteomes" id="UP000077069"/>
    </source>
</evidence>
<dbReference type="InParanoid" id="A0A177CHJ1"/>
<evidence type="ECO:0000256" key="2">
    <source>
        <dbReference type="SAM" id="SignalP"/>
    </source>
</evidence>
<reference evidence="3 4" key="1">
    <citation type="submission" date="2016-05" db="EMBL/GenBank/DDBJ databases">
        <title>Comparative analysis of secretome profiles of manganese(II)-oxidizing ascomycete fungi.</title>
        <authorList>
            <consortium name="DOE Joint Genome Institute"/>
            <person name="Zeiner C.A."/>
            <person name="Purvine S.O."/>
            <person name="Zink E.M."/>
            <person name="Wu S."/>
            <person name="Pasa-Tolic L."/>
            <person name="Chaput D.L."/>
            <person name="Haridas S."/>
            <person name="Grigoriev I.V."/>
            <person name="Santelli C.M."/>
            <person name="Hansel C.M."/>
        </authorList>
    </citation>
    <scope>NUCLEOTIDE SEQUENCE [LARGE SCALE GENOMIC DNA]</scope>
    <source>
        <strain evidence="3 4">AP3s5-JAC2a</strain>
    </source>
</reference>
<sequence>MWYFFPSSLLGMFPYNLCLCRCNAFACVGSARIRRGRSCRFNVYCKMQDRTSARTGLGPTLALRTKKKHVSPACLSASTIPWSAWRGQTLRSRWVLRMVIMRSSTAGSEPDPDPDPDPEFSRAGVGAESGWVF</sequence>
<feature type="signal peptide" evidence="2">
    <location>
        <begin position="1"/>
        <end position="20"/>
    </location>
</feature>
<gene>
    <name evidence="3" type="ORF">CC84DRAFT_760782</name>
</gene>
<keyword evidence="2" id="KW-0732">Signal</keyword>
<evidence type="ECO:0008006" key="5">
    <source>
        <dbReference type="Google" id="ProtNLM"/>
    </source>
</evidence>
<protein>
    <recommendedName>
        <fullName evidence="5">Secreted protein</fullName>
    </recommendedName>
</protein>
<accession>A0A177CHJ1</accession>
<evidence type="ECO:0000313" key="3">
    <source>
        <dbReference type="EMBL" id="OAG06319.1"/>
    </source>
</evidence>